<gene>
    <name evidence="1" type="ORF">CARUB_v10015800mg</name>
</gene>
<name>R0HRX3_9BRAS</name>
<keyword evidence="2" id="KW-1185">Reference proteome</keyword>
<dbReference type="Proteomes" id="UP000029121">
    <property type="component" value="Unassembled WGS sequence"/>
</dbReference>
<protein>
    <submittedName>
        <fullName evidence="1">Uncharacterized protein</fullName>
    </submittedName>
</protein>
<dbReference type="EMBL" id="KB870807">
    <property type="protein sequence ID" value="EOA32519.1"/>
    <property type="molecule type" value="Genomic_DNA"/>
</dbReference>
<proteinExistence type="predicted"/>
<sequence length="74" mass="8313">MEQSGSPRIKTMSQHQVDPNRRYLFQGGGLFYPHNISQPAPAFVLLGAFNCEIMLYFVSRNILAYACSLKCLDG</sequence>
<reference evidence="2" key="1">
    <citation type="journal article" date="2013" name="Nat. Genet.">
        <title>The Capsella rubella genome and the genomic consequences of rapid mating system evolution.</title>
        <authorList>
            <person name="Slotte T."/>
            <person name="Hazzouri K.M."/>
            <person name="Agren J.A."/>
            <person name="Koenig D."/>
            <person name="Maumus F."/>
            <person name="Guo Y.L."/>
            <person name="Steige K."/>
            <person name="Platts A.E."/>
            <person name="Escobar J.S."/>
            <person name="Newman L.K."/>
            <person name="Wang W."/>
            <person name="Mandakova T."/>
            <person name="Vello E."/>
            <person name="Smith L.M."/>
            <person name="Henz S.R."/>
            <person name="Steffen J."/>
            <person name="Takuno S."/>
            <person name="Brandvain Y."/>
            <person name="Coop G."/>
            <person name="Andolfatto P."/>
            <person name="Hu T.T."/>
            <person name="Blanchette M."/>
            <person name="Clark R.M."/>
            <person name="Quesneville H."/>
            <person name="Nordborg M."/>
            <person name="Gaut B.S."/>
            <person name="Lysak M.A."/>
            <person name="Jenkins J."/>
            <person name="Grimwood J."/>
            <person name="Chapman J."/>
            <person name="Prochnik S."/>
            <person name="Shu S."/>
            <person name="Rokhsar D."/>
            <person name="Schmutz J."/>
            <person name="Weigel D."/>
            <person name="Wright S.I."/>
        </authorList>
    </citation>
    <scope>NUCLEOTIDE SEQUENCE [LARGE SCALE GENOMIC DNA]</scope>
    <source>
        <strain evidence="2">cv. Monte Gargano</strain>
    </source>
</reference>
<accession>R0HRX3</accession>
<evidence type="ECO:0000313" key="1">
    <source>
        <dbReference type="EMBL" id="EOA32519.1"/>
    </source>
</evidence>
<organism evidence="1 2">
    <name type="scientific">Capsella rubella</name>
    <dbReference type="NCBI Taxonomy" id="81985"/>
    <lineage>
        <taxon>Eukaryota</taxon>
        <taxon>Viridiplantae</taxon>
        <taxon>Streptophyta</taxon>
        <taxon>Embryophyta</taxon>
        <taxon>Tracheophyta</taxon>
        <taxon>Spermatophyta</taxon>
        <taxon>Magnoliopsida</taxon>
        <taxon>eudicotyledons</taxon>
        <taxon>Gunneridae</taxon>
        <taxon>Pentapetalae</taxon>
        <taxon>rosids</taxon>
        <taxon>malvids</taxon>
        <taxon>Brassicales</taxon>
        <taxon>Brassicaceae</taxon>
        <taxon>Camelineae</taxon>
        <taxon>Capsella</taxon>
    </lineage>
</organism>
<evidence type="ECO:0000313" key="2">
    <source>
        <dbReference type="Proteomes" id="UP000029121"/>
    </source>
</evidence>
<dbReference type="AlphaFoldDB" id="R0HRX3"/>